<dbReference type="PROSITE" id="PS51007">
    <property type="entry name" value="CYTC"/>
    <property type="match status" value="1"/>
</dbReference>
<keyword evidence="4" id="KW-0249">Electron transport</keyword>
<keyword evidence="1" id="KW-0813">Transport</keyword>
<evidence type="ECO:0000313" key="11">
    <source>
        <dbReference type="EMBL" id="PTQ56112.1"/>
    </source>
</evidence>
<keyword evidence="3 7" id="KW-0479">Metal-binding</keyword>
<evidence type="ECO:0000256" key="7">
    <source>
        <dbReference type="PIRSR" id="PIRSR000025-2"/>
    </source>
</evidence>
<keyword evidence="5 7" id="KW-0408">Iron</keyword>
<dbReference type="SUPFAM" id="SSF46626">
    <property type="entry name" value="Cytochrome c"/>
    <property type="match status" value="1"/>
</dbReference>
<evidence type="ECO:0000256" key="6">
    <source>
        <dbReference type="PIRSR" id="PIRSR000025-1"/>
    </source>
</evidence>
<feature type="chain" id="PRO_5038752028" evidence="9">
    <location>
        <begin position="19"/>
        <end position="117"/>
    </location>
</feature>
<feature type="region of interest" description="Disordered" evidence="8">
    <location>
        <begin position="24"/>
        <end position="46"/>
    </location>
</feature>
<dbReference type="InterPro" id="IPR036909">
    <property type="entry name" value="Cyt_c-like_dom_sf"/>
</dbReference>
<evidence type="ECO:0000256" key="3">
    <source>
        <dbReference type="ARBA" id="ARBA00022723"/>
    </source>
</evidence>
<evidence type="ECO:0000259" key="10">
    <source>
        <dbReference type="PROSITE" id="PS51007"/>
    </source>
</evidence>
<feature type="binding site" description="axial binding residue" evidence="7">
    <location>
        <position position="61"/>
    </location>
    <ligand>
        <name>heme c</name>
        <dbReference type="ChEBI" id="CHEBI:61717"/>
    </ligand>
    <ligandPart>
        <name>Fe</name>
        <dbReference type="ChEBI" id="CHEBI:18248"/>
    </ligandPart>
</feature>
<feature type="binding site" description="axial binding residue" evidence="7">
    <location>
        <position position="96"/>
    </location>
    <ligand>
        <name>heme c</name>
        <dbReference type="ChEBI" id="CHEBI:61717"/>
    </ligand>
    <ligandPart>
        <name>Fe</name>
        <dbReference type="ChEBI" id="CHEBI:18248"/>
    </ligandPart>
</feature>
<dbReference type="Pfam" id="PF13442">
    <property type="entry name" value="Cytochrome_CBB3"/>
    <property type="match status" value="1"/>
</dbReference>
<evidence type="ECO:0000256" key="9">
    <source>
        <dbReference type="SAM" id="SignalP"/>
    </source>
</evidence>
<feature type="compositionally biased region" description="Gly residues" evidence="8">
    <location>
        <begin position="31"/>
        <end position="40"/>
    </location>
</feature>
<keyword evidence="9" id="KW-0732">Signal</keyword>
<dbReference type="GO" id="GO:0020037">
    <property type="term" value="F:heme binding"/>
    <property type="evidence" value="ECO:0007669"/>
    <property type="project" value="InterPro"/>
</dbReference>
<dbReference type="EMBL" id="PEBX01000044">
    <property type="protein sequence ID" value="PTQ56112.1"/>
    <property type="molecule type" value="Genomic_DNA"/>
</dbReference>
<evidence type="ECO:0000313" key="12">
    <source>
        <dbReference type="Proteomes" id="UP000244338"/>
    </source>
</evidence>
<protein>
    <submittedName>
        <fullName evidence="11">Membrane-attached cytochrome c550</fullName>
    </submittedName>
</protein>
<dbReference type="PROSITE" id="PS51257">
    <property type="entry name" value="PROKAR_LIPOPROTEIN"/>
    <property type="match status" value="1"/>
</dbReference>
<evidence type="ECO:0000256" key="5">
    <source>
        <dbReference type="ARBA" id="ARBA00023004"/>
    </source>
</evidence>
<dbReference type="PANTHER" id="PTHR37823:SF3">
    <property type="entry name" value="CYTOCHROME C-551"/>
    <property type="match status" value="1"/>
</dbReference>
<comment type="PTM">
    <text evidence="6">Binds 1 heme c group covalently per subunit.</text>
</comment>
<keyword evidence="2 6" id="KW-0349">Heme</keyword>
<dbReference type="InterPro" id="IPR012218">
    <property type="entry name" value="Cyt_c_BACSU-c550-type"/>
</dbReference>
<dbReference type="PIRSF" id="PIRSF000025">
    <property type="entry name" value="Cytc_Bsub_c550"/>
    <property type="match status" value="1"/>
</dbReference>
<evidence type="ECO:0000256" key="2">
    <source>
        <dbReference type="ARBA" id="ARBA00022617"/>
    </source>
</evidence>
<dbReference type="GO" id="GO:0005506">
    <property type="term" value="F:iron ion binding"/>
    <property type="evidence" value="ECO:0007669"/>
    <property type="project" value="InterPro"/>
</dbReference>
<proteinExistence type="predicted"/>
<dbReference type="AlphaFoldDB" id="A0A2R6Y0F6"/>
<dbReference type="InterPro" id="IPR009056">
    <property type="entry name" value="Cyt_c-like_dom"/>
</dbReference>
<sequence length="117" mass="11594">MRKTLLSLIIGATVLTLAACGGGSSTNDGSGTSGTTGTEGTGNTSTVNAEQVFQANCASCHANNLSGGVGPNLQHIGSQLDEAQILSVIENGKGAMPAGLIKGDEAKAVAAWLAEHK</sequence>
<dbReference type="PANTHER" id="PTHR37823">
    <property type="entry name" value="CYTOCHROME C-553-LIKE"/>
    <property type="match status" value="1"/>
</dbReference>
<organism evidence="11 12">
    <name type="scientific">Candidatus Carbonibacillus altaicus</name>
    <dbReference type="NCBI Taxonomy" id="2163959"/>
    <lineage>
        <taxon>Bacteria</taxon>
        <taxon>Bacillati</taxon>
        <taxon>Bacillota</taxon>
        <taxon>Bacilli</taxon>
        <taxon>Bacillales</taxon>
        <taxon>Candidatus Carbonibacillus</taxon>
    </lineage>
</organism>
<dbReference type="GO" id="GO:0009055">
    <property type="term" value="F:electron transfer activity"/>
    <property type="evidence" value="ECO:0007669"/>
    <property type="project" value="InterPro"/>
</dbReference>
<dbReference type="InterPro" id="IPR051811">
    <property type="entry name" value="Cytochrome_c550/c551-like"/>
</dbReference>
<dbReference type="GO" id="GO:0016020">
    <property type="term" value="C:membrane"/>
    <property type="evidence" value="ECO:0007669"/>
    <property type="project" value="InterPro"/>
</dbReference>
<name>A0A2R6Y0F6_9BACL</name>
<comment type="caution">
    <text evidence="11">The sequence shown here is derived from an EMBL/GenBank/DDBJ whole genome shotgun (WGS) entry which is preliminary data.</text>
</comment>
<dbReference type="Proteomes" id="UP000244338">
    <property type="component" value="Unassembled WGS sequence"/>
</dbReference>
<feature type="signal peptide" evidence="9">
    <location>
        <begin position="1"/>
        <end position="18"/>
    </location>
</feature>
<reference evidence="12" key="1">
    <citation type="journal article" date="2018" name="Sci. Rep.">
        <title>Lignite coal burning seam in the remote Altai Mountains harbors a hydrogen-driven thermophilic microbial community.</title>
        <authorList>
            <person name="Kadnikov V.V."/>
            <person name="Mardanov A.V."/>
            <person name="Ivasenko D.A."/>
            <person name="Antsiferov D.V."/>
            <person name="Beletsky A.V."/>
            <person name="Karnachuk O.V."/>
            <person name="Ravin N.V."/>
        </authorList>
    </citation>
    <scope>NUCLEOTIDE SEQUENCE [LARGE SCALE GENOMIC DNA]</scope>
</reference>
<accession>A0A2R6Y0F6</accession>
<evidence type="ECO:0000256" key="1">
    <source>
        <dbReference type="ARBA" id="ARBA00022448"/>
    </source>
</evidence>
<gene>
    <name evidence="11" type="ORF">BSOLF_0805</name>
</gene>
<dbReference type="NCBIfam" id="NF045774">
    <property type="entry name" value="cytochro_C551"/>
    <property type="match status" value="1"/>
</dbReference>
<dbReference type="InterPro" id="IPR054782">
    <property type="entry name" value="Cytochro_C551"/>
</dbReference>
<evidence type="ECO:0000256" key="4">
    <source>
        <dbReference type="ARBA" id="ARBA00022982"/>
    </source>
</evidence>
<feature type="binding site" description="covalent" evidence="6">
    <location>
        <position position="60"/>
    </location>
    <ligand>
        <name>heme c</name>
        <dbReference type="ChEBI" id="CHEBI:61717"/>
    </ligand>
</feature>
<dbReference type="Gene3D" id="1.10.760.10">
    <property type="entry name" value="Cytochrome c-like domain"/>
    <property type="match status" value="1"/>
</dbReference>
<feature type="domain" description="Cytochrome c" evidence="10">
    <location>
        <begin position="44"/>
        <end position="117"/>
    </location>
</feature>
<evidence type="ECO:0000256" key="8">
    <source>
        <dbReference type="SAM" id="MobiDB-lite"/>
    </source>
</evidence>
<feature type="binding site" description="covalent" evidence="6">
    <location>
        <position position="57"/>
    </location>
    <ligand>
        <name>heme c</name>
        <dbReference type="ChEBI" id="CHEBI:61717"/>
    </ligand>
</feature>